<feature type="domain" description="YCII-related" evidence="2">
    <location>
        <begin position="5"/>
        <end position="87"/>
    </location>
</feature>
<dbReference type="PANTHER" id="PTHR33606">
    <property type="entry name" value="PROTEIN YCII"/>
    <property type="match status" value="1"/>
</dbReference>
<comment type="similarity">
    <text evidence="1">Belongs to the YciI family.</text>
</comment>
<dbReference type="InterPro" id="IPR051807">
    <property type="entry name" value="Sec-metab_biosynth-assoc"/>
</dbReference>
<sequence length="97" mass="10696">MPTFAVSYAYAPGSEEARATHRPAHLAFLQGLHRAGILYMSGPLASTDPSALLILQDTDRDTLSARLDEDPFFTEGLIAQRTVAEWNVFFDPRNTVS</sequence>
<reference evidence="3 4" key="1">
    <citation type="submission" date="2017-12" db="EMBL/GenBank/DDBJ databases">
        <title>Isolation and characterization of estrogens degradatiion strain Microbacterium hominis SJTG1.</title>
        <authorList>
            <person name="Xiong W."/>
            <person name="Yin C."/>
            <person name="Zheng D."/>
            <person name="Liang R."/>
        </authorList>
    </citation>
    <scope>NUCLEOTIDE SEQUENCE [LARGE SCALE GENOMIC DNA]</scope>
    <source>
        <strain evidence="3 4">SJTG1</strain>
    </source>
</reference>
<evidence type="ECO:0000256" key="1">
    <source>
        <dbReference type="ARBA" id="ARBA00007689"/>
    </source>
</evidence>
<dbReference type="Gene3D" id="3.30.70.1060">
    <property type="entry name" value="Dimeric alpha+beta barrel"/>
    <property type="match status" value="1"/>
</dbReference>
<evidence type="ECO:0000259" key="2">
    <source>
        <dbReference type="Pfam" id="PF03795"/>
    </source>
</evidence>
<evidence type="ECO:0000313" key="4">
    <source>
        <dbReference type="Proteomes" id="UP000233276"/>
    </source>
</evidence>
<dbReference type="Proteomes" id="UP000233276">
    <property type="component" value="Chromosome"/>
</dbReference>
<dbReference type="EMBL" id="CP025299">
    <property type="protein sequence ID" value="AUG29013.1"/>
    <property type="molecule type" value="Genomic_DNA"/>
</dbReference>
<gene>
    <name evidence="3" type="ORF">CXR34_05705</name>
</gene>
<dbReference type="InterPro" id="IPR005545">
    <property type="entry name" value="YCII"/>
</dbReference>
<dbReference type="PANTHER" id="PTHR33606:SF3">
    <property type="entry name" value="PROTEIN YCII"/>
    <property type="match status" value="1"/>
</dbReference>
<dbReference type="AlphaFoldDB" id="A0A2K9DWN1"/>
<evidence type="ECO:0000313" key="3">
    <source>
        <dbReference type="EMBL" id="AUG29013.1"/>
    </source>
</evidence>
<proteinExistence type="inferred from homology"/>
<accession>A0A2K9DWN1</accession>
<protein>
    <recommendedName>
        <fullName evidence="2">YCII-related domain-containing protein</fullName>
    </recommendedName>
</protein>
<dbReference type="KEGG" id="mhos:CXR34_05705"/>
<dbReference type="Pfam" id="PF03795">
    <property type="entry name" value="YCII"/>
    <property type="match status" value="1"/>
</dbReference>
<dbReference type="SUPFAM" id="SSF54909">
    <property type="entry name" value="Dimeric alpha+beta barrel"/>
    <property type="match status" value="1"/>
</dbReference>
<dbReference type="RefSeq" id="WP_101305861.1">
    <property type="nucleotide sequence ID" value="NZ_CP025299.1"/>
</dbReference>
<name>A0A2K9DWN1_9MICO</name>
<organism evidence="3 4">
    <name type="scientific">Microbacterium hominis</name>
    <dbReference type="NCBI Taxonomy" id="162426"/>
    <lineage>
        <taxon>Bacteria</taxon>
        <taxon>Bacillati</taxon>
        <taxon>Actinomycetota</taxon>
        <taxon>Actinomycetes</taxon>
        <taxon>Micrococcales</taxon>
        <taxon>Microbacteriaceae</taxon>
        <taxon>Microbacterium</taxon>
    </lineage>
</organism>
<dbReference type="InterPro" id="IPR011008">
    <property type="entry name" value="Dimeric_a/b-barrel"/>
</dbReference>